<evidence type="ECO:0000313" key="6">
    <source>
        <dbReference type="EMBL" id="DAE01796.1"/>
    </source>
</evidence>
<evidence type="ECO:0000256" key="2">
    <source>
        <dbReference type="ARBA" id="ARBA00022801"/>
    </source>
</evidence>
<dbReference type="GO" id="GO:0008270">
    <property type="term" value="F:zinc ion binding"/>
    <property type="evidence" value="ECO:0007669"/>
    <property type="project" value="UniProtKB-KW"/>
</dbReference>
<accession>A0A8S5P6J2</accession>
<keyword evidence="3" id="KW-0862">Zinc</keyword>
<dbReference type="CDD" id="cd00085">
    <property type="entry name" value="HNHc"/>
    <property type="match status" value="1"/>
</dbReference>
<evidence type="ECO:0000256" key="1">
    <source>
        <dbReference type="ARBA" id="ARBA00022722"/>
    </source>
</evidence>
<dbReference type="PANTHER" id="PTHR41286">
    <property type="entry name" value="HNH NUCLEASE YAJD-RELATED"/>
    <property type="match status" value="1"/>
</dbReference>
<dbReference type="Pfam" id="PF01844">
    <property type="entry name" value="HNH"/>
    <property type="match status" value="1"/>
</dbReference>
<sequence length="94" mass="10722">MYGAQWRKARIAFLREHPFCAMCGKALRGADAVVDHIRPHRGDPVLFWDENNWQALCKFCHDSRKQRVEHGGIIGGHDENGMPTDKAHPWNAGM</sequence>
<feature type="compositionally biased region" description="Basic and acidic residues" evidence="4">
    <location>
        <begin position="71"/>
        <end position="88"/>
    </location>
</feature>
<keyword evidence="3" id="KW-0863">Zinc-finger</keyword>
<dbReference type="GO" id="GO:0004519">
    <property type="term" value="F:endonuclease activity"/>
    <property type="evidence" value="ECO:0007669"/>
    <property type="project" value="UniProtKB-KW"/>
</dbReference>
<evidence type="ECO:0000259" key="5">
    <source>
        <dbReference type="PROSITE" id="PS50157"/>
    </source>
</evidence>
<dbReference type="PROSITE" id="PS50157">
    <property type="entry name" value="ZINC_FINGER_C2H2_2"/>
    <property type="match status" value="1"/>
</dbReference>
<dbReference type="PANTHER" id="PTHR41286:SF1">
    <property type="entry name" value="HNH NUCLEASE YAJD-RELATED"/>
    <property type="match status" value="1"/>
</dbReference>
<keyword evidence="3" id="KW-0479">Metal-binding</keyword>
<dbReference type="SMART" id="SM00507">
    <property type="entry name" value="HNHc"/>
    <property type="match status" value="1"/>
</dbReference>
<dbReference type="InterPro" id="IPR013087">
    <property type="entry name" value="Znf_C2H2_type"/>
</dbReference>
<dbReference type="GO" id="GO:0003676">
    <property type="term" value="F:nucleic acid binding"/>
    <property type="evidence" value="ECO:0007669"/>
    <property type="project" value="InterPro"/>
</dbReference>
<feature type="domain" description="C2H2-type" evidence="5">
    <location>
        <begin position="18"/>
        <end position="45"/>
    </location>
</feature>
<feature type="region of interest" description="Disordered" evidence="4">
    <location>
        <begin position="71"/>
        <end position="94"/>
    </location>
</feature>
<dbReference type="Gene3D" id="1.10.30.50">
    <property type="match status" value="1"/>
</dbReference>
<reference evidence="6" key="1">
    <citation type="journal article" date="2021" name="Proc. Natl. Acad. Sci. U.S.A.">
        <title>A Catalog of Tens of Thousands of Viruses from Human Metagenomes Reveals Hidden Associations with Chronic Diseases.</title>
        <authorList>
            <person name="Tisza M.J."/>
            <person name="Buck C.B."/>
        </authorList>
    </citation>
    <scope>NUCLEOTIDE SEQUENCE</scope>
    <source>
        <strain evidence="6">Ct3yx7</strain>
    </source>
</reference>
<evidence type="ECO:0000256" key="4">
    <source>
        <dbReference type="SAM" id="MobiDB-lite"/>
    </source>
</evidence>
<dbReference type="InterPro" id="IPR003615">
    <property type="entry name" value="HNH_nuc"/>
</dbReference>
<dbReference type="InterPro" id="IPR002711">
    <property type="entry name" value="HNH"/>
</dbReference>
<protein>
    <submittedName>
        <fullName evidence="6">HNH endonuclease</fullName>
    </submittedName>
</protein>
<keyword evidence="6" id="KW-0255">Endonuclease</keyword>
<dbReference type="PROSITE" id="PS00028">
    <property type="entry name" value="ZINC_FINGER_C2H2_1"/>
    <property type="match status" value="1"/>
</dbReference>
<keyword evidence="2" id="KW-0378">Hydrolase</keyword>
<dbReference type="EMBL" id="BK015332">
    <property type="protein sequence ID" value="DAE01796.1"/>
    <property type="molecule type" value="Genomic_DNA"/>
</dbReference>
<proteinExistence type="predicted"/>
<evidence type="ECO:0000256" key="3">
    <source>
        <dbReference type="PROSITE-ProRule" id="PRU00042"/>
    </source>
</evidence>
<organism evidence="6">
    <name type="scientific">Siphoviridae sp. ct3yx7</name>
    <dbReference type="NCBI Taxonomy" id="2825326"/>
    <lineage>
        <taxon>Viruses</taxon>
        <taxon>Duplodnaviria</taxon>
        <taxon>Heunggongvirae</taxon>
        <taxon>Uroviricota</taxon>
        <taxon>Caudoviricetes</taxon>
    </lineage>
</organism>
<keyword evidence="1" id="KW-0540">Nuclease</keyword>
<name>A0A8S5P6J2_9CAUD</name>
<dbReference type="GO" id="GO:0016787">
    <property type="term" value="F:hydrolase activity"/>
    <property type="evidence" value="ECO:0007669"/>
    <property type="project" value="UniProtKB-KW"/>
</dbReference>